<evidence type="ECO:0000256" key="10">
    <source>
        <dbReference type="ARBA" id="ARBA00023004"/>
    </source>
</evidence>
<sequence length="346" mass="38927">MQTILDFNFEKLKEIILSLNEPSYRSKQLFEGLHSGKKLEEISNISKAFKEKLLSKYLDFPAEIYKKLESKDGTKKYVFKYLDGNIVEGVLMKYKYGYTLCVSTQVGCRMNCSFCASGLNGLIRNLSCGEILAEVLLVNRDLGGSVKDRKITNLVLMGSGEPLDNYAEVVNFLKIISSPESLNISPRNISLSTCGLIDKIDRLSKENLPITLTISLHAPNGQIREKIMPVAKAYKYDELIKCAKRYFKNTGRRVVYEYALIAGVNDSLKNAEELARNLKGDYSFHVNIIPLNEVKERGLKSSKNAYTFMNALEKLGVSATVRRTMGEDIEGACGQLRNKILKDENL</sequence>
<dbReference type="EMBL" id="DVOJ01000004">
    <property type="protein sequence ID" value="HIV01095.1"/>
    <property type="molecule type" value="Genomic_DNA"/>
</dbReference>
<dbReference type="SUPFAM" id="SSF102114">
    <property type="entry name" value="Radical SAM enzymes"/>
    <property type="match status" value="1"/>
</dbReference>
<dbReference type="Gene3D" id="1.10.150.530">
    <property type="match status" value="1"/>
</dbReference>
<keyword evidence="6 12" id="KW-0808">Transferase</keyword>
<comment type="caution">
    <text evidence="12">Lacks conserved residue(s) required for the propagation of feature annotation.</text>
</comment>
<feature type="binding site" evidence="12">
    <location>
        <position position="292"/>
    </location>
    <ligand>
        <name>S-adenosyl-L-methionine</name>
        <dbReference type="ChEBI" id="CHEBI:59789"/>
    </ligand>
</feature>
<evidence type="ECO:0000256" key="3">
    <source>
        <dbReference type="ARBA" id="ARBA00022490"/>
    </source>
</evidence>
<dbReference type="CDD" id="cd01335">
    <property type="entry name" value="Radical_SAM"/>
    <property type="match status" value="1"/>
</dbReference>
<dbReference type="Pfam" id="PF21016">
    <property type="entry name" value="RlmN_N"/>
    <property type="match status" value="1"/>
</dbReference>
<feature type="active site" description="Proton acceptor" evidence="12">
    <location>
        <position position="88"/>
    </location>
</feature>
<comment type="catalytic activity">
    <reaction evidence="12">
        <text>adenosine(2503) in 23S rRNA + 2 reduced [2Fe-2S]-[ferredoxin] + 2 S-adenosyl-L-methionine = 2-methyladenosine(2503) in 23S rRNA + 5'-deoxyadenosine + L-methionine + 2 oxidized [2Fe-2S]-[ferredoxin] + S-adenosyl-L-homocysteine</text>
        <dbReference type="Rhea" id="RHEA:42916"/>
        <dbReference type="Rhea" id="RHEA-COMP:10000"/>
        <dbReference type="Rhea" id="RHEA-COMP:10001"/>
        <dbReference type="Rhea" id="RHEA-COMP:10152"/>
        <dbReference type="Rhea" id="RHEA-COMP:10282"/>
        <dbReference type="ChEBI" id="CHEBI:17319"/>
        <dbReference type="ChEBI" id="CHEBI:33737"/>
        <dbReference type="ChEBI" id="CHEBI:33738"/>
        <dbReference type="ChEBI" id="CHEBI:57844"/>
        <dbReference type="ChEBI" id="CHEBI:57856"/>
        <dbReference type="ChEBI" id="CHEBI:59789"/>
        <dbReference type="ChEBI" id="CHEBI:74411"/>
        <dbReference type="ChEBI" id="CHEBI:74497"/>
        <dbReference type="EC" id="2.1.1.192"/>
    </reaction>
</comment>
<dbReference type="GO" id="GO:0051539">
    <property type="term" value="F:4 iron, 4 sulfur cluster binding"/>
    <property type="evidence" value="ECO:0007669"/>
    <property type="project" value="UniProtKB-UniRule"/>
</dbReference>
<keyword evidence="8 12" id="KW-0819">tRNA processing</keyword>
<comment type="catalytic activity">
    <reaction evidence="12">
        <text>adenosine(37) in tRNA + 2 reduced [2Fe-2S]-[ferredoxin] + 2 S-adenosyl-L-methionine = 2-methyladenosine(37) in tRNA + 5'-deoxyadenosine + L-methionine + 2 oxidized [2Fe-2S]-[ferredoxin] + S-adenosyl-L-homocysteine</text>
        <dbReference type="Rhea" id="RHEA:43332"/>
        <dbReference type="Rhea" id="RHEA-COMP:10000"/>
        <dbReference type="Rhea" id="RHEA-COMP:10001"/>
        <dbReference type="Rhea" id="RHEA-COMP:10162"/>
        <dbReference type="Rhea" id="RHEA-COMP:10485"/>
        <dbReference type="ChEBI" id="CHEBI:17319"/>
        <dbReference type="ChEBI" id="CHEBI:33737"/>
        <dbReference type="ChEBI" id="CHEBI:33738"/>
        <dbReference type="ChEBI" id="CHEBI:57844"/>
        <dbReference type="ChEBI" id="CHEBI:57856"/>
        <dbReference type="ChEBI" id="CHEBI:59789"/>
        <dbReference type="ChEBI" id="CHEBI:74411"/>
        <dbReference type="ChEBI" id="CHEBI:74497"/>
        <dbReference type="EC" id="2.1.1.192"/>
    </reaction>
</comment>
<dbReference type="GO" id="GO:0070475">
    <property type="term" value="P:rRNA base methylation"/>
    <property type="evidence" value="ECO:0007669"/>
    <property type="project" value="UniProtKB-UniRule"/>
</dbReference>
<accession>A0A9D1NDK9</accession>
<dbReference type="InterPro" id="IPR058240">
    <property type="entry name" value="rSAM_sf"/>
</dbReference>
<evidence type="ECO:0000259" key="13">
    <source>
        <dbReference type="PROSITE" id="PS51918"/>
    </source>
</evidence>
<dbReference type="InterPro" id="IPR048641">
    <property type="entry name" value="RlmN_N"/>
</dbReference>
<dbReference type="PANTHER" id="PTHR30544:SF5">
    <property type="entry name" value="RADICAL SAM CORE DOMAIN-CONTAINING PROTEIN"/>
    <property type="match status" value="1"/>
</dbReference>
<dbReference type="Pfam" id="PF04055">
    <property type="entry name" value="Radical_SAM"/>
    <property type="match status" value="1"/>
</dbReference>
<comment type="similarity">
    <text evidence="12">Belongs to the radical SAM superfamily. RlmN family.</text>
</comment>
<dbReference type="NCBIfam" id="TIGR00048">
    <property type="entry name" value="rRNA_mod_RlmN"/>
    <property type="match status" value="1"/>
</dbReference>
<dbReference type="HAMAP" id="MF_01849">
    <property type="entry name" value="RNA_methyltr_RlmN"/>
    <property type="match status" value="1"/>
</dbReference>
<dbReference type="InterPro" id="IPR007197">
    <property type="entry name" value="rSAM"/>
</dbReference>
<evidence type="ECO:0000256" key="2">
    <source>
        <dbReference type="ARBA" id="ARBA00022485"/>
    </source>
</evidence>
<comment type="function">
    <text evidence="12">Specifically methylates position 2 of adenine 2503 in 23S rRNA and position 2 of adenine 37 in tRNAs.</text>
</comment>
<evidence type="ECO:0000256" key="5">
    <source>
        <dbReference type="ARBA" id="ARBA00022603"/>
    </source>
</evidence>
<feature type="binding site" evidence="12">
    <location>
        <position position="108"/>
    </location>
    <ligand>
        <name>[4Fe-4S] cluster</name>
        <dbReference type="ChEBI" id="CHEBI:49883"/>
        <note>4Fe-4S-S-AdoMet</note>
    </ligand>
</feature>
<feature type="binding site" evidence="12">
    <location>
        <position position="192"/>
    </location>
    <ligand>
        <name>S-adenosyl-L-methionine</name>
        <dbReference type="ChEBI" id="CHEBI:59789"/>
    </ligand>
</feature>
<reference evidence="14" key="2">
    <citation type="journal article" date="2021" name="PeerJ">
        <title>Extensive microbial diversity within the chicken gut microbiome revealed by metagenomics and culture.</title>
        <authorList>
            <person name="Gilroy R."/>
            <person name="Ravi A."/>
            <person name="Getino M."/>
            <person name="Pursley I."/>
            <person name="Horton D.L."/>
            <person name="Alikhan N.F."/>
            <person name="Baker D."/>
            <person name="Gharbi K."/>
            <person name="Hall N."/>
            <person name="Watson M."/>
            <person name="Adriaenssens E.M."/>
            <person name="Foster-Nyarko E."/>
            <person name="Jarju S."/>
            <person name="Secka A."/>
            <person name="Antonio M."/>
            <person name="Oren A."/>
            <person name="Chaudhuri R.R."/>
            <person name="La Ragione R."/>
            <person name="Hildebrand F."/>
            <person name="Pallen M.J."/>
        </authorList>
    </citation>
    <scope>NUCLEOTIDE SEQUENCE</scope>
    <source>
        <strain evidence="14">CHK186-9395</strain>
    </source>
</reference>
<evidence type="ECO:0000256" key="11">
    <source>
        <dbReference type="ARBA" id="ARBA00023014"/>
    </source>
</evidence>
<keyword evidence="12" id="KW-1015">Disulfide bond</keyword>
<feature type="domain" description="Radical SAM core" evidence="13">
    <location>
        <begin position="94"/>
        <end position="328"/>
    </location>
</feature>
<evidence type="ECO:0000256" key="4">
    <source>
        <dbReference type="ARBA" id="ARBA00022552"/>
    </source>
</evidence>
<evidence type="ECO:0000256" key="6">
    <source>
        <dbReference type="ARBA" id="ARBA00022679"/>
    </source>
</evidence>
<evidence type="ECO:0000256" key="12">
    <source>
        <dbReference type="HAMAP-Rule" id="MF_01849"/>
    </source>
</evidence>
<comment type="cofactor">
    <cofactor evidence="12">
        <name>[4Fe-4S] cluster</name>
        <dbReference type="ChEBI" id="CHEBI:49883"/>
    </cofactor>
    <text evidence="12">Binds 1 [4Fe-4S] cluster. The cluster is coordinated with 3 cysteines and an exchangeable S-adenosyl-L-methionine.</text>
</comment>
<dbReference type="GO" id="GO:0019843">
    <property type="term" value="F:rRNA binding"/>
    <property type="evidence" value="ECO:0007669"/>
    <property type="project" value="UniProtKB-UniRule"/>
</dbReference>
<feature type="binding site" evidence="12">
    <location>
        <begin position="160"/>
        <end position="161"/>
    </location>
    <ligand>
        <name>S-adenosyl-L-methionine</name>
        <dbReference type="ChEBI" id="CHEBI:59789"/>
    </ligand>
</feature>
<name>A0A9D1NDK9_9FIRM</name>
<keyword evidence="5 12" id="KW-0489">Methyltransferase</keyword>
<gene>
    <name evidence="12 14" type="primary">rlmN</name>
    <name evidence="14" type="ORF">IAA62_00860</name>
</gene>
<dbReference type="EC" id="2.1.1.192" evidence="12"/>
<comment type="subcellular location">
    <subcellularLocation>
        <location evidence="1 12">Cytoplasm</location>
    </subcellularLocation>
</comment>
<proteinExistence type="inferred from homology"/>
<evidence type="ECO:0000313" key="14">
    <source>
        <dbReference type="EMBL" id="HIV01095.1"/>
    </source>
</evidence>
<dbReference type="GO" id="GO:0000049">
    <property type="term" value="F:tRNA binding"/>
    <property type="evidence" value="ECO:0007669"/>
    <property type="project" value="UniProtKB-UniRule"/>
</dbReference>
<dbReference type="InterPro" id="IPR004383">
    <property type="entry name" value="rRNA_lsu_MTrfase_RlmN/Cfr"/>
</dbReference>
<organism evidence="14 15">
    <name type="scientific">Candidatus Caccopulliclostridium gallistercoris</name>
    <dbReference type="NCBI Taxonomy" id="2840719"/>
    <lineage>
        <taxon>Bacteria</taxon>
        <taxon>Bacillati</taxon>
        <taxon>Bacillota</taxon>
        <taxon>Clostridia</taxon>
        <taxon>Candidatus Caccopulliclostridium</taxon>
    </lineage>
</organism>
<dbReference type="InterPro" id="IPR013785">
    <property type="entry name" value="Aldolase_TIM"/>
</dbReference>
<protein>
    <recommendedName>
        <fullName evidence="12">Probable dual-specificity RNA methyltransferase RlmN</fullName>
        <ecNumber evidence="12">2.1.1.192</ecNumber>
    </recommendedName>
    <alternativeName>
        <fullName evidence="12">23S rRNA (adenine(2503)-C(2))-methyltransferase</fullName>
    </alternativeName>
    <alternativeName>
        <fullName evidence="12">23S rRNA m2A2503 methyltransferase</fullName>
    </alternativeName>
    <alternativeName>
        <fullName evidence="12">Ribosomal RNA large subunit methyltransferase N</fullName>
    </alternativeName>
    <alternativeName>
        <fullName evidence="12">tRNA (adenine(37)-C(2))-methyltransferase</fullName>
    </alternativeName>
    <alternativeName>
        <fullName evidence="12">tRNA m2A37 methyltransferase</fullName>
    </alternativeName>
</protein>
<dbReference type="FunFam" id="3.20.20.70:FF:000014">
    <property type="entry name" value="Probable dual-specificity RNA methyltransferase RlmN"/>
    <property type="match status" value="1"/>
</dbReference>
<reference evidence="14" key="1">
    <citation type="submission" date="2020-10" db="EMBL/GenBank/DDBJ databases">
        <authorList>
            <person name="Gilroy R."/>
        </authorList>
    </citation>
    <scope>NUCLEOTIDE SEQUENCE</scope>
    <source>
        <strain evidence="14">CHK186-9395</strain>
    </source>
</reference>
<comment type="miscellaneous">
    <text evidence="12">Reaction proceeds by a ping-pong mechanism involving intermediate methylation of a conserved cysteine residue.</text>
</comment>
<evidence type="ECO:0000256" key="9">
    <source>
        <dbReference type="ARBA" id="ARBA00022723"/>
    </source>
</evidence>
<evidence type="ECO:0000256" key="7">
    <source>
        <dbReference type="ARBA" id="ARBA00022691"/>
    </source>
</evidence>
<dbReference type="AlphaFoldDB" id="A0A9D1NDK9"/>
<keyword evidence="3 12" id="KW-0963">Cytoplasm</keyword>
<dbReference type="InterPro" id="IPR027492">
    <property type="entry name" value="RNA_MTrfase_RlmN"/>
</dbReference>
<dbReference type="Gene3D" id="3.20.20.70">
    <property type="entry name" value="Aldolase class I"/>
    <property type="match status" value="1"/>
</dbReference>
<keyword evidence="9 12" id="KW-0479">Metal-binding</keyword>
<keyword evidence="10 12" id="KW-0408">Iron</keyword>
<keyword evidence="4 12" id="KW-0698">rRNA processing</keyword>
<dbReference type="SFLD" id="SFLDF00275">
    <property type="entry name" value="adenosine_C2_methyltransferase"/>
    <property type="match status" value="1"/>
</dbReference>
<dbReference type="GO" id="GO:0002935">
    <property type="term" value="F:tRNA (adenine(37)-C2)-methyltransferase activity"/>
    <property type="evidence" value="ECO:0007669"/>
    <property type="project" value="UniProtKB-UniRule"/>
</dbReference>
<dbReference type="PIRSF" id="PIRSF006004">
    <property type="entry name" value="CHP00048"/>
    <property type="match status" value="1"/>
</dbReference>
<feature type="binding site" evidence="12">
    <location>
        <position position="115"/>
    </location>
    <ligand>
        <name>[4Fe-4S] cluster</name>
        <dbReference type="ChEBI" id="CHEBI:49883"/>
        <note>4Fe-4S-S-AdoMet</note>
    </ligand>
</feature>
<dbReference type="SFLD" id="SFLDS00029">
    <property type="entry name" value="Radical_SAM"/>
    <property type="match status" value="1"/>
</dbReference>
<comment type="caution">
    <text evidence="14">The sequence shown here is derived from an EMBL/GenBank/DDBJ whole genome shotgun (WGS) entry which is preliminary data.</text>
</comment>
<keyword evidence="7 12" id="KW-0949">S-adenosyl-L-methionine</keyword>
<evidence type="ECO:0000256" key="8">
    <source>
        <dbReference type="ARBA" id="ARBA00022694"/>
    </source>
</evidence>
<keyword evidence="11 12" id="KW-0411">Iron-sulfur</keyword>
<dbReference type="GO" id="GO:0030488">
    <property type="term" value="P:tRNA methylation"/>
    <property type="evidence" value="ECO:0007669"/>
    <property type="project" value="UniProtKB-UniRule"/>
</dbReference>
<dbReference type="GO" id="GO:0046872">
    <property type="term" value="F:metal ion binding"/>
    <property type="evidence" value="ECO:0007669"/>
    <property type="project" value="UniProtKB-KW"/>
</dbReference>
<feature type="binding site" evidence="12">
    <location>
        <position position="112"/>
    </location>
    <ligand>
        <name>[4Fe-4S] cluster</name>
        <dbReference type="ChEBI" id="CHEBI:49883"/>
        <note>4Fe-4S-S-AdoMet</note>
    </ligand>
</feature>
<evidence type="ECO:0000313" key="15">
    <source>
        <dbReference type="Proteomes" id="UP000886861"/>
    </source>
</evidence>
<feature type="active site" description="S-methylcysteine intermediate" evidence="12">
    <location>
        <position position="333"/>
    </location>
</feature>
<dbReference type="InterPro" id="IPR040072">
    <property type="entry name" value="Methyltransferase_A"/>
</dbReference>
<dbReference type="GO" id="GO:0005737">
    <property type="term" value="C:cytoplasm"/>
    <property type="evidence" value="ECO:0007669"/>
    <property type="project" value="UniProtKB-SubCell"/>
</dbReference>
<dbReference type="PROSITE" id="PS51918">
    <property type="entry name" value="RADICAL_SAM"/>
    <property type="match status" value="1"/>
</dbReference>
<dbReference type="Proteomes" id="UP000886861">
    <property type="component" value="Unassembled WGS sequence"/>
</dbReference>
<feature type="binding site" evidence="12">
    <location>
        <begin position="215"/>
        <end position="217"/>
    </location>
    <ligand>
        <name>S-adenosyl-L-methionine</name>
        <dbReference type="ChEBI" id="CHEBI:59789"/>
    </ligand>
</feature>
<evidence type="ECO:0000256" key="1">
    <source>
        <dbReference type="ARBA" id="ARBA00004496"/>
    </source>
</evidence>
<dbReference type="PANTHER" id="PTHR30544">
    <property type="entry name" value="23S RRNA METHYLTRANSFERASE"/>
    <property type="match status" value="1"/>
</dbReference>
<dbReference type="GO" id="GO:0070040">
    <property type="term" value="F:rRNA (adenine(2503)-C2-)-methyltransferase activity"/>
    <property type="evidence" value="ECO:0007669"/>
    <property type="project" value="UniProtKB-UniRule"/>
</dbReference>
<keyword evidence="2 12" id="KW-0004">4Fe-4S</keyword>
<dbReference type="SFLD" id="SFLDG01062">
    <property type="entry name" value="methyltransferase_(Class_A)"/>
    <property type="match status" value="1"/>
</dbReference>